<organism evidence="3 4">
    <name type="scientific">Devosia ginsengisoli</name>
    <dbReference type="NCBI Taxonomy" id="400770"/>
    <lineage>
        <taxon>Bacteria</taxon>
        <taxon>Pseudomonadati</taxon>
        <taxon>Pseudomonadota</taxon>
        <taxon>Alphaproteobacteria</taxon>
        <taxon>Hyphomicrobiales</taxon>
        <taxon>Devosiaceae</taxon>
        <taxon>Devosia</taxon>
    </lineage>
</organism>
<reference evidence="3 4" key="1">
    <citation type="submission" date="2019-07" db="EMBL/GenBank/DDBJ databases">
        <title>Full genome sequence of Devosia sp. Gsoil 520.</title>
        <authorList>
            <person name="Im W.-T."/>
        </authorList>
    </citation>
    <scope>NUCLEOTIDE SEQUENCE [LARGE SCALE GENOMIC DNA]</scope>
    <source>
        <strain evidence="3 4">Gsoil 520</strain>
    </source>
</reference>
<accession>A0A5B8LRZ6</accession>
<proteinExistence type="predicted"/>
<protein>
    <submittedName>
        <fullName evidence="3">SH3 domain-containing protein</fullName>
    </submittedName>
</protein>
<evidence type="ECO:0000313" key="4">
    <source>
        <dbReference type="Proteomes" id="UP000315364"/>
    </source>
</evidence>
<dbReference type="Gene3D" id="2.30.30.40">
    <property type="entry name" value="SH3 Domains"/>
    <property type="match status" value="1"/>
</dbReference>
<keyword evidence="1" id="KW-0732">Signal</keyword>
<dbReference type="Proteomes" id="UP000315364">
    <property type="component" value="Chromosome"/>
</dbReference>
<dbReference type="InterPro" id="IPR003646">
    <property type="entry name" value="SH3-like_bac-type"/>
</dbReference>
<dbReference type="Pfam" id="PF08239">
    <property type="entry name" value="SH3_3"/>
    <property type="match status" value="1"/>
</dbReference>
<evidence type="ECO:0000259" key="2">
    <source>
        <dbReference type="Pfam" id="PF08239"/>
    </source>
</evidence>
<dbReference type="OrthoDB" id="7596208at2"/>
<keyword evidence="4" id="KW-1185">Reference proteome</keyword>
<dbReference type="KEGG" id="dea:FPZ08_04410"/>
<feature type="chain" id="PRO_5023087054" evidence="1">
    <location>
        <begin position="30"/>
        <end position="188"/>
    </location>
</feature>
<feature type="domain" description="SH3b" evidence="2">
    <location>
        <begin position="48"/>
        <end position="111"/>
    </location>
</feature>
<feature type="signal peptide" evidence="1">
    <location>
        <begin position="1"/>
        <end position="29"/>
    </location>
</feature>
<name>A0A5B8LRZ6_9HYPH</name>
<sequence>MSHFLFRTRTVAILLPVLALCAISVPTAASEIAACTISAWSNDTDPNGLNIRAGAGSDTAIIGQIPVGGEVSITGAKDGWFRIDQAVLIDYESDETTDVFAGEGWVSGRMLGLVLHDDLHAAPSDDSPVVARLFHEDAEGNIGGADSFGVSRILTCQGDWVQVEGTFFDTPLTGWATRTCSNQVTTCS</sequence>
<gene>
    <name evidence="3" type="ORF">FPZ08_04410</name>
</gene>
<evidence type="ECO:0000256" key="1">
    <source>
        <dbReference type="SAM" id="SignalP"/>
    </source>
</evidence>
<dbReference type="AlphaFoldDB" id="A0A5B8LRZ6"/>
<evidence type="ECO:0000313" key="3">
    <source>
        <dbReference type="EMBL" id="QDZ10050.1"/>
    </source>
</evidence>
<dbReference type="EMBL" id="CP042304">
    <property type="protein sequence ID" value="QDZ10050.1"/>
    <property type="molecule type" value="Genomic_DNA"/>
</dbReference>
<dbReference type="RefSeq" id="WP_146288855.1">
    <property type="nucleotide sequence ID" value="NZ_CP042304.1"/>
</dbReference>